<dbReference type="EMBL" id="CM042049">
    <property type="protein sequence ID" value="KAI3746130.1"/>
    <property type="molecule type" value="Genomic_DNA"/>
</dbReference>
<dbReference type="Proteomes" id="UP001055879">
    <property type="component" value="Linkage Group LG03"/>
</dbReference>
<keyword evidence="2" id="KW-1185">Reference proteome</keyword>
<evidence type="ECO:0000313" key="2">
    <source>
        <dbReference type="Proteomes" id="UP001055879"/>
    </source>
</evidence>
<reference evidence="1 2" key="2">
    <citation type="journal article" date="2022" name="Mol. Ecol. Resour.">
        <title>The genomes of chicory, endive, great burdock and yacon provide insights into Asteraceae paleo-polyploidization history and plant inulin production.</title>
        <authorList>
            <person name="Fan W."/>
            <person name="Wang S."/>
            <person name="Wang H."/>
            <person name="Wang A."/>
            <person name="Jiang F."/>
            <person name="Liu H."/>
            <person name="Zhao H."/>
            <person name="Xu D."/>
            <person name="Zhang Y."/>
        </authorList>
    </citation>
    <scope>NUCLEOTIDE SEQUENCE [LARGE SCALE GENOMIC DNA]</scope>
    <source>
        <strain evidence="2">cv. Niubang</strain>
    </source>
</reference>
<comment type="caution">
    <text evidence="1">The sequence shown here is derived from an EMBL/GenBank/DDBJ whole genome shotgun (WGS) entry which is preliminary data.</text>
</comment>
<reference evidence="2" key="1">
    <citation type="journal article" date="2022" name="Mol. Ecol. Resour.">
        <title>The genomes of chicory, endive, great burdock and yacon provide insights into Asteraceae palaeo-polyploidization history and plant inulin production.</title>
        <authorList>
            <person name="Fan W."/>
            <person name="Wang S."/>
            <person name="Wang H."/>
            <person name="Wang A."/>
            <person name="Jiang F."/>
            <person name="Liu H."/>
            <person name="Zhao H."/>
            <person name="Xu D."/>
            <person name="Zhang Y."/>
        </authorList>
    </citation>
    <scope>NUCLEOTIDE SEQUENCE [LARGE SCALE GENOMIC DNA]</scope>
    <source>
        <strain evidence="2">cv. Niubang</strain>
    </source>
</reference>
<protein>
    <submittedName>
        <fullName evidence="1">Uncharacterized protein</fullName>
    </submittedName>
</protein>
<sequence>MVNTRNRPEGQDTAASTADQPRVMNNDLPPPFINVLGGGPEHIPQRNLVATHPIIEEVTPETRMMERMMQAMNAAMAQQQEAFLKLLDDRDANHRCHEAVAENVIVARSGGTGPVVPSNETPPPEVRQPPKACTFKAFLGCRLPQFKGTDDPVACMNWIREMEQDFRSSECGESQKDVFGSQMLRGAALTWWNVYSTSIESTVLAKLGWETFKKKVMEEFCNERAMDRIIDEFQGLKKGNLLVREYNKLFMDKLGLVGHLVPTEREKIKAYIKGLPTEMMNMVRVSKASTL</sequence>
<organism evidence="1 2">
    <name type="scientific">Arctium lappa</name>
    <name type="common">Greater burdock</name>
    <name type="synonym">Lappa major</name>
    <dbReference type="NCBI Taxonomy" id="4217"/>
    <lineage>
        <taxon>Eukaryota</taxon>
        <taxon>Viridiplantae</taxon>
        <taxon>Streptophyta</taxon>
        <taxon>Embryophyta</taxon>
        <taxon>Tracheophyta</taxon>
        <taxon>Spermatophyta</taxon>
        <taxon>Magnoliopsida</taxon>
        <taxon>eudicotyledons</taxon>
        <taxon>Gunneridae</taxon>
        <taxon>Pentapetalae</taxon>
        <taxon>asterids</taxon>
        <taxon>campanulids</taxon>
        <taxon>Asterales</taxon>
        <taxon>Asteraceae</taxon>
        <taxon>Carduoideae</taxon>
        <taxon>Cardueae</taxon>
        <taxon>Arctiinae</taxon>
        <taxon>Arctium</taxon>
    </lineage>
</organism>
<evidence type="ECO:0000313" key="1">
    <source>
        <dbReference type="EMBL" id="KAI3746130.1"/>
    </source>
</evidence>
<name>A0ACB9DHY1_ARCLA</name>
<accession>A0ACB9DHY1</accession>
<gene>
    <name evidence="1" type="ORF">L6452_08552</name>
</gene>
<proteinExistence type="predicted"/>